<evidence type="ECO:0000313" key="2">
    <source>
        <dbReference type="Proteomes" id="UP000288892"/>
    </source>
</evidence>
<dbReference type="Proteomes" id="UP000288892">
    <property type="component" value="Unassembled WGS sequence"/>
</dbReference>
<organism evidence="1 2">
    <name type="scientific">Candidatus Electrothrix marina</name>
    <dbReference type="NCBI Taxonomy" id="1859130"/>
    <lineage>
        <taxon>Bacteria</taxon>
        <taxon>Pseudomonadati</taxon>
        <taxon>Thermodesulfobacteriota</taxon>
        <taxon>Desulfobulbia</taxon>
        <taxon>Desulfobulbales</taxon>
        <taxon>Desulfobulbaceae</taxon>
        <taxon>Candidatus Electrothrix</taxon>
    </lineage>
</organism>
<accession>A0A444JF36</accession>
<dbReference type="EMBL" id="MTKS01000097">
    <property type="protein sequence ID" value="RWX51695.1"/>
    <property type="molecule type" value="Genomic_DNA"/>
</dbReference>
<sequence length="137" mass="15507">MKGPAHTIDSIEKAIEDLLIRGYDGGFLIIDVSGTDYFIQLRKYILASGNYGIELSFPKAKWSEFFFTALVAYCDKAQINYTISKGDASKEELDFLDIDFGKETHEAHNFIKNIITEIFGLKRDVKLFVRLENAALA</sequence>
<reference evidence="1 2" key="1">
    <citation type="submission" date="2017-01" db="EMBL/GenBank/DDBJ databases">
        <title>The cable genome- insights into the physiology and evolution of filamentous bacteria capable of sulfide oxidation via long distance electron transfer.</title>
        <authorList>
            <person name="Schreiber L."/>
            <person name="Bjerg J.T."/>
            <person name="Boggild A."/>
            <person name="Van De Vossenberg J."/>
            <person name="Meysman F."/>
            <person name="Nielsen L.P."/>
            <person name="Schramm A."/>
            <person name="Kjeldsen K.U."/>
        </authorList>
    </citation>
    <scope>NUCLEOTIDE SEQUENCE [LARGE SCALE GENOMIC DNA]</scope>
    <source>
        <strain evidence="1">A5</strain>
    </source>
</reference>
<dbReference type="AlphaFoldDB" id="A0A444JF36"/>
<proteinExistence type="predicted"/>
<gene>
    <name evidence="1" type="ORF">VU01_10971</name>
</gene>
<protein>
    <submittedName>
        <fullName evidence="1">Uncharacterized protein</fullName>
    </submittedName>
</protein>
<evidence type="ECO:0000313" key="1">
    <source>
        <dbReference type="EMBL" id="RWX51695.1"/>
    </source>
</evidence>
<name>A0A444JF36_9BACT</name>
<keyword evidence="2" id="KW-1185">Reference proteome</keyword>
<comment type="caution">
    <text evidence="1">The sequence shown here is derived from an EMBL/GenBank/DDBJ whole genome shotgun (WGS) entry which is preliminary data.</text>
</comment>